<keyword evidence="2 8" id="KW-0723">Serine/threonine-protein kinase</keyword>
<keyword evidence="11" id="KW-1185">Reference proteome</keyword>
<dbReference type="Proteomes" id="UP001470230">
    <property type="component" value="Unassembled WGS sequence"/>
</dbReference>
<comment type="similarity">
    <text evidence="8">Belongs to the protein kinase superfamily.</text>
</comment>
<keyword evidence="10" id="KW-0132">Cell division</keyword>
<protein>
    <recommendedName>
        <fullName evidence="1">non-specific serine/threonine protein kinase</fullName>
        <ecNumber evidence="1">2.7.11.1</ecNumber>
    </recommendedName>
</protein>
<evidence type="ECO:0000256" key="4">
    <source>
        <dbReference type="ARBA" id="ARBA00022741"/>
    </source>
</evidence>
<organism evidence="10 11">
    <name type="scientific">Tritrichomonas musculus</name>
    <dbReference type="NCBI Taxonomy" id="1915356"/>
    <lineage>
        <taxon>Eukaryota</taxon>
        <taxon>Metamonada</taxon>
        <taxon>Parabasalia</taxon>
        <taxon>Tritrichomonadida</taxon>
        <taxon>Tritrichomonadidae</taxon>
        <taxon>Tritrichomonas</taxon>
    </lineage>
</organism>
<keyword evidence="5" id="KW-0418">Kinase</keyword>
<dbReference type="PROSITE" id="PS50011">
    <property type="entry name" value="PROTEIN_KINASE_DOM"/>
    <property type="match status" value="1"/>
</dbReference>
<dbReference type="GO" id="GO:0051301">
    <property type="term" value="P:cell division"/>
    <property type="evidence" value="ECO:0007669"/>
    <property type="project" value="UniProtKB-KW"/>
</dbReference>
<comment type="caution">
    <text evidence="10">The sequence shown here is derived from an EMBL/GenBank/DDBJ whole genome shotgun (WGS) entry which is preliminary data.</text>
</comment>
<evidence type="ECO:0000256" key="2">
    <source>
        <dbReference type="ARBA" id="ARBA00022527"/>
    </source>
</evidence>
<evidence type="ECO:0000256" key="1">
    <source>
        <dbReference type="ARBA" id="ARBA00012513"/>
    </source>
</evidence>
<dbReference type="InterPro" id="IPR011009">
    <property type="entry name" value="Kinase-like_dom_sf"/>
</dbReference>
<accession>A0ABR2KJG4</accession>
<name>A0ABR2KJG4_9EUKA</name>
<dbReference type="Gene3D" id="1.10.510.10">
    <property type="entry name" value="Transferase(Phosphotransferase) domain 1"/>
    <property type="match status" value="2"/>
</dbReference>
<gene>
    <name evidence="10" type="ORF">M9Y10_028143</name>
</gene>
<dbReference type="PANTHER" id="PTHR44167">
    <property type="entry name" value="OVARIAN-SPECIFIC SERINE/THREONINE-PROTEIN KINASE LOK-RELATED"/>
    <property type="match status" value="1"/>
</dbReference>
<dbReference type="EMBL" id="JAPFFF010000004">
    <property type="protein sequence ID" value="KAK8890943.1"/>
    <property type="molecule type" value="Genomic_DNA"/>
</dbReference>
<dbReference type="PANTHER" id="PTHR44167:SF23">
    <property type="entry name" value="CDC7 KINASE, ISOFORM A-RELATED"/>
    <property type="match status" value="1"/>
</dbReference>
<feature type="domain" description="Protein kinase" evidence="9">
    <location>
        <begin position="14"/>
        <end position="433"/>
    </location>
</feature>
<evidence type="ECO:0000256" key="5">
    <source>
        <dbReference type="ARBA" id="ARBA00022777"/>
    </source>
</evidence>
<dbReference type="InterPro" id="IPR000719">
    <property type="entry name" value="Prot_kinase_dom"/>
</dbReference>
<evidence type="ECO:0000256" key="6">
    <source>
        <dbReference type="ARBA" id="ARBA00022840"/>
    </source>
</evidence>
<dbReference type="InterPro" id="IPR017441">
    <property type="entry name" value="Protein_kinase_ATP_BS"/>
</dbReference>
<dbReference type="SUPFAM" id="SSF56112">
    <property type="entry name" value="Protein kinase-like (PK-like)"/>
    <property type="match status" value="1"/>
</dbReference>
<sequence>MNEFNNNASFIEHLEPLDVIGNGTFGIVYLCNDKCLHKHVALKKLFWNSSPLLIYNEIESLMTFTQNNCRNVPKLINLCRSKDMVFIEMEYHQHQSINTYLYKMNNDDIVQYMKELLVALCDIHSLGYIHCDVKPGNFLFDFETKTGYLCDFGLCEKRSHISQNLILKPLKSNYTKIDNDDGNEYNEKQFKIDPIKFNFDNLERDIKIESNFVTYKNEPQESYQIIRQDSQSCTIHFDIPLTSDECYDKGLNEQQNYLSNRYQNTQNNFTHANEQQKRDQNDSYYSMEEYDSRDTMRARRAGTRGYRAPEVLWKMENQTSAIDIWSAGIIFLSLLSKRQPFLSGKDDLTDLYEISCIVGRKRIQFEALMCGRFLALPDNGQESIPLKEIVEKLNPFINEMNVPDSAFDLLERMLEPSPFKRISAKRCLQHPYLNNK</sequence>
<keyword evidence="4 7" id="KW-0547">Nucleotide-binding</keyword>
<keyword evidence="10" id="KW-0131">Cell cycle</keyword>
<reference evidence="10 11" key="1">
    <citation type="submission" date="2024-04" db="EMBL/GenBank/DDBJ databases">
        <title>Tritrichomonas musculus Genome.</title>
        <authorList>
            <person name="Alves-Ferreira E."/>
            <person name="Grigg M."/>
            <person name="Lorenzi H."/>
            <person name="Galac M."/>
        </authorList>
    </citation>
    <scope>NUCLEOTIDE SEQUENCE [LARGE SCALE GENOMIC DNA]</scope>
    <source>
        <strain evidence="10 11">EAF2021</strain>
    </source>
</reference>
<feature type="binding site" evidence="7">
    <location>
        <position position="43"/>
    </location>
    <ligand>
        <name>ATP</name>
        <dbReference type="ChEBI" id="CHEBI:30616"/>
    </ligand>
</feature>
<dbReference type="PROSITE" id="PS00108">
    <property type="entry name" value="PROTEIN_KINASE_ST"/>
    <property type="match status" value="1"/>
</dbReference>
<dbReference type="Pfam" id="PF00069">
    <property type="entry name" value="Pkinase"/>
    <property type="match status" value="2"/>
</dbReference>
<keyword evidence="3" id="KW-0808">Transferase</keyword>
<evidence type="ECO:0000313" key="10">
    <source>
        <dbReference type="EMBL" id="KAK8890943.1"/>
    </source>
</evidence>
<evidence type="ECO:0000259" key="9">
    <source>
        <dbReference type="PROSITE" id="PS50011"/>
    </source>
</evidence>
<proteinExistence type="inferred from homology"/>
<evidence type="ECO:0000256" key="7">
    <source>
        <dbReference type="PROSITE-ProRule" id="PRU10141"/>
    </source>
</evidence>
<keyword evidence="6 7" id="KW-0067">ATP-binding</keyword>
<dbReference type="PROSITE" id="PS00107">
    <property type="entry name" value="PROTEIN_KINASE_ATP"/>
    <property type="match status" value="1"/>
</dbReference>
<dbReference type="InterPro" id="IPR008271">
    <property type="entry name" value="Ser/Thr_kinase_AS"/>
</dbReference>
<evidence type="ECO:0000313" key="11">
    <source>
        <dbReference type="Proteomes" id="UP001470230"/>
    </source>
</evidence>
<dbReference type="SMART" id="SM00220">
    <property type="entry name" value="S_TKc"/>
    <property type="match status" value="1"/>
</dbReference>
<evidence type="ECO:0000256" key="3">
    <source>
        <dbReference type="ARBA" id="ARBA00022679"/>
    </source>
</evidence>
<evidence type="ECO:0000256" key="8">
    <source>
        <dbReference type="RuleBase" id="RU000304"/>
    </source>
</evidence>
<dbReference type="EC" id="2.7.11.1" evidence="1"/>